<evidence type="ECO:0000256" key="2">
    <source>
        <dbReference type="ARBA" id="ARBA00022448"/>
    </source>
</evidence>
<feature type="domain" description="Major facilitator superfamily (MFS) profile" evidence="9">
    <location>
        <begin position="80"/>
        <end position="514"/>
    </location>
</feature>
<gene>
    <name evidence="10" type="primary">Necator_chrV.g20495</name>
    <name evidence="10" type="ORF">RB195_015702</name>
</gene>
<dbReference type="Pfam" id="PF07690">
    <property type="entry name" value="MFS_1"/>
    <property type="match status" value="1"/>
</dbReference>
<dbReference type="InterPro" id="IPR044770">
    <property type="entry name" value="MFS_spinster-like"/>
</dbReference>
<feature type="compositionally biased region" description="Basic and acidic residues" evidence="7">
    <location>
        <begin position="549"/>
        <end position="565"/>
    </location>
</feature>
<keyword evidence="5 8" id="KW-0472">Membrane</keyword>
<feature type="transmembrane region" description="Helical" evidence="8">
    <location>
        <begin position="237"/>
        <end position="257"/>
    </location>
</feature>
<evidence type="ECO:0000313" key="10">
    <source>
        <dbReference type="EMBL" id="KAK6758045.1"/>
    </source>
</evidence>
<feature type="transmembrane region" description="Helical" evidence="8">
    <location>
        <begin position="145"/>
        <end position="163"/>
    </location>
</feature>
<dbReference type="InterPro" id="IPR036259">
    <property type="entry name" value="MFS_trans_sf"/>
</dbReference>
<comment type="subcellular location">
    <subcellularLocation>
        <location evidence="1">Membrane</location>
        <topology evidence="1">Multi-pass membrane protein</topology>
    </subcellularLocation>
</comment>
<dbReference type="PANTHER" id="PTHR23505">
    <property type="entry name" value="SPINSTER"/>
    <property type="match status" value="1"/>
</dbReference>
<dbReference type="InterPro" id="IPR011701">
    <property type="entry name" value="MFS"/>
</dbReference>
<dbReference type="Gene3D" id="1.20.1250.20">
    <property type="entry name" value="MFS general substrate transporter like domains"/>
    <property type="match status" value="1"/>
</dbReference>
<feature type="transmembrane region" description="Helical" evidence="8">
    <location>
        <begin position="385"/>
        <end position="406"/>
    </location>
</feature>
<dbReference type="EMBL" id="JAVFWL010000005">
    <property type="protein sequence ID" value="KAK6758045.1"/>
    <property type="molecule type" value="Genomic_DNA"/>
</dbReference>
<reference evidence="10 11" key="1">
    <citation type="submission" date="2023-08" db="EMBL/GenBank/DDBJ databases">
        <title>A Necator americanus chromosomal reference genome.</title>
        <authorList>
            <person name="Ilik V."/>
            <person name="Petrzelkova K.J."/>
            <person name="Pardy F."/>
            <person name="Fuh T."/>
            <person name="Niatou-Singa F.S."/>
            <person name="Gouil Q."/>
            <person name="Baker L."/>
            <person name="Ritchie M.E."/>
            <person name="Jex A.R."/>
            <person name="Gazzola D."/>
            <person name="Li H."/>
            <person name="Toshio Fujiwara R."/>
            <person name="Zhan B."/>
            <person name="Aroian R.V."/>
            <person name="Pafco B."/>
            <person name="Schwarz E.M."/>
        </authorList>
    </citation>
    <scope>NUCLEOTIDE SEQUENCE [LARGE SCALE GENOMIC DNA]</scope>
    <source>
        <strain evidence="10 11">Aroian</strain>
        <tissue evidence="10">Whole animal</tissue>
    </source>
</reference>
<dbReference type="Proteomes" id="UP001303046">
    <property type="component" value="Unassembled WGS sequence"/>
</dbReference>
<evidence type="ECO:0000313" key="11">
    <source>
        <dbReference type="Proteomes" id="UP001303046"/>
    </source>
</evidence>
<evidence type="ECO:0000256" key="7">
    <source>
        <dbReference type="SAM" id="MobiDB-lite"/>
    </source>
</evidence>
<evidence type="ECO:0000256" key="4">
    <source>
        <dbReference type="ARBA" id="ARBA00022989"/>
    </source>
</evidence>
<evidence type="ECO:0000259" key="9">
    <source>
        <dbReference type="PROSITE" id="PS50850"/>
    </source>
</evidence>
<comment type="caution">
    <text evidence="10">The sequence shown here is derived from an EMBL/GenBank/DDBJ whole genome shotgun (WGS) entry which is preliminary data.</text>
</comment>
<proteinExistence type="inferred from homology"/>
<feature type="transmembrane region" description="Helical" evidence="8">
    <location>
        <begin position="293"/>
        <end position="315"/>
    </location>
</feature>
<evidence type="ECO:0000256" key="5">
    <source>
        <dbReference type="ARBA" id="ARBA00023136"/>
    </source>
</evidence>
<keyword evidence="4 8" id="KW-1133">Transmembrane helix</keyword>
<evidence type="ECO:0000256" key="1">
    <source>
        <dbReference type="ARBA" id="ARBA00004141"/>
    </source>
</evidence>
<evidence type="ECO:0000256" key="6">
    <source>
        <dbReference type="ARBA" id="ARBA00024338"/>
    </source>
</evidence>
<dbReference type="CDD" id="cd17328">
    <property type="entry name" value="MFS_spinster_like"/>
    <property type="match status" value="1"/>
</dbReference>
<keyword evidence="11" id="KW-1185">Reference proteome</keyword>
<evidence type="ECO:0000256" key="8">
    <source>
        <dbReference type="SAM" id="Phobius"/>
    </source>
</evidence>
<dbReference type="InterPro" id="IPR020846">
    <property type="entry name" value="MFS_dom"/>
</dbReference>
<feature type="transmembrane region" description="Helical" evidence="8">
    <location>
        <begin position="412"/>
        <end position="429"/>
    </location>
</feature>
<feature type="transmembrane region" description="Helical" evidence="8">
    <location>
        <begin position="209"/>
        <end position="231"/>
    </location>
</feature>
<dbReference type="PROSITE" id="PS50850">
    <property type="entry name" value="MFS"/>
    <property type="match status" value="1"/>
</dbReference>
<feature type="compositionally biased region" description="Low complexity" evidence="7">
    <location>
        <begin position="580"/>
        <end position="592"/>
    </location>
</feature>
<comment type="similarity">
    <text evidence="6">Belongs to the major facilitator superfamily. Spinster (TC 2.A.1.49) family.</text>
</comment>
<evidence type="ECO:0000256" key="3">
    <source>
        <dbReference type="ARBA" id="ARBA00022692"/>
    </source>
</evidence>
<dbReference type="SUPFAM" id="SSF103473">
    <property type="entry name" value="MFS general substrate transporter"/>
    <property type="match status" value="1"/>
</dbReference>
<name>A0ABR1E5R6_NECAM</name>
<keyword evidence="2" id="KW-0813">Transport</keyword>
<feature type="region of interest" description="Disordered" evidence="7">
    <location>
        <begin position="525"/>
        <end position="612"/>
    </location>
</feature>
<protein>
    <recommendedName>
        <fullName evidence="9">Major facilitator superfamily (MFS) profile domain-containing protein</fullName>
    </recommendedName>
</protein>
<dbReference type="PANTHER" id="PTHR23505:SF88">
    <property type="entry name" value="MAJOR FACILITATOR SUPERFAMILY (MFS) PROFILE DOMAIN-CONTAINING PROTEIN"/>
    <property type="match status" value="1"/>
</dbReference>
<feature type="transmembrane region" description="Helical" evidence="8">
    <location>
        <begin position="450"/>
        <end position="470"/>
    </location>
</feature>
<feature type="transmembrane region" description="Helical" evidence="8">
    <location>
        <begin position="118"/>
        <end position="138"/>
    </location>
</feature>
<feature type="transmembrane region" description="Helical" evidence="8">
    <location>
        <begin position="344"/>
        <end position="364"/>
    </location>
</feature>
<keyword evidence="3 8" id="KW-0812">Transmembrane</keyword>
<sequence>MPPRFWWNGITGLTFRNFAFVREVKEADTLNMDVESEFKQLEEVSSNERMNGEKDERAEASREVKVKDSKEKMTCGMIIKMSTLICINLLNYMDRFTIAGVLTNIQAFFEINDADAGLLQSSFMVFFMFCSPVCGFLGDRYNRKWIMVVGIAIWVFAVFGSTFVPKEKFVLFLLLRGVVGVGEASYATISPSIIADMFTGPSRSRMLMIFYFAIPLGSGLGFIVGSNVAALTGHWTWGVRVTVFLGVICLAMIIIFIEEPERGAVERVEGREKTLVATSYWNDIVALAKTPTYVLSTAGYTAIVFMVGTLSWWAATTIEHSEANKLGLNSTALLDPKLKARVSLVFGAITCAGGLFGVGLGSTLSMLLRTGYGPFKAIQTVRSDAIICGVGALIGVPTLFLSLHLIPINMPAAWAFMFTAITVTCFNWATNVDMLMDVVIPTRRNAANSWQILLSHMFGDASGPYIVGIISDHIRGDDSSPAGNFRSLVISFHLPNAILLLGAVLFFCAAYTFVRDNNKFKEHMGIVKPAPEPPGSEMPLPSAPTQSDESERKQLSATSKSKESEMPASTAPRSENIEVKPSSAESGSKESAAPPPVDEGNSTQQKEERHEAGHLTIPEELLYLLHKINLWMLYHVIEIVVALVAIETTTSSNDKSEPNSDGIALHNAYTMYETIYYILRTSNVTVDADAIEVILCVMSKDVKATTVRKILRGLVGEIDTRYRPSYLNVAIPRIVGLYKKMSVFVYKLAEIVDITGDEAKSYTKLLRSMQLSVIIAAALDIAQNENDMELYKQVLALVMEINNMDSYWNRTVVEPMRFPTKQR</sequence>
<feature type="transmembrane region" description="Helical" evidence="8">
    <location>
        <begin position="490"/>
        <end position="514"/>
    </location>
</feature>
<feature type="transmembrane region" description="Helical" evidence="8">
    <location>
        <begin position="169"/>
        <end position="189"/>
    </location>
</feature>
<accession>A0ABR1E5R6</accession>
<organism evidence="10 11">
    <name type="scientific">Necator americanus</name>
    <name type="common">Human hookworm</name>
    <dbReference type="NCBI Taxonomy" id="51031"/>
    <lineage>
        <taxon>Eukaryota</taxon>
        <taxon>Metazoa</taxon>
        <taxon>Ecdysozoa</taxon>
        <taxon>Nematoda</taxon>
        <taxon>Chromadorea</taxon>
        <taxon>Rhabditida</taxon>
        <taxon>Rhabditina</taxon>
        <taxon>Rhabditomorpha</taxon>
        <taxon>Strongyloidea</taxon>
        <taxon>Ancylostomatidae</taxon>
        <taxon>Bunostominae</taxon>
        <taxon>Necator</taxon>
    </lineage>
</organism>